<comment type="caution">
    <text evidence="1">The sequence shown here is derived from an EMBL/GenBank/DDBJ whole genome shotgun (WGS) entry which is preliminary data.</text>
</comment>
<dbReference type="EMBL" id="BPLR01015082">
    <property type="protein sequence ID" value="GIY73476.1"/>
    <property type="molecule type" value="Genomic_DNA"/>
</dbReference>
<accession>A0AAV4VSP2</accession>
<proteinExistence type="predicted"/>
<sequence length="156" mass="18214">MRSERLNYLFRACWEMDAHVLMRATLSISFYRMNDMRHGDGFVEMSLVNWEEFLERHRSVVRVPERCGYRGSLTGSTIPIAYSLFMPSRYLAPQAMSHHQEKNRNGTALQKAGILNANLEERSLARTHHLIFRGTMRSGCLNYLFRAHVGKWMLTC</sequence>
<dbReference type="AlphaFoldDB" id="A0AAV4VSP2"/>
<protein>
    <submittedName>
        <fullName evidence="1">Uncharacterized protein</fullName>
    </submittedName>
</protein>
<reference evidence="1 2" key="1">
    <citation type="submission" date="2021-06" db="EMBL/GenBank/DDBJ databases">
        <title>Caerostris extrusa draft genome.</title>
        <authorList>
            <person name="Kono N."/>
            <person name="Arakawa K."/>
        </authorList>
    </citation>
    <scope>NUCLEOTIDE SEQUENCE [LARGE SCALE GENOMIC DNA]</scope>
</reference>
<evidence type="ECO:0000313" key="1">
    <source>
        <dbReference type="EMBL" id="GIY73476.1"/>
    </source>
</evidence>
<keyword evidence="2" id="KW-1185">Reference proteome</keyword>
<organism evidence="1 2">
    <name type="scientific">Caerostris extrusa</name>
    <name type="common">Bark spider</name>
    <name type="synonym">Caerostris bankana</name>
    <dbReference type="NCBI Taxonomy" id="172846"/>
    <lineage>
        <taxon>Eukaryota</taxon>
        <taxon>Metazoa</taxon>
        <taxon>Ecdysozoa</taxon>
        <taxon>Arthropoda</taxon>
        <taxon>Chelicerata</taxon>
        <taxon>Arachnida</taxon>
        <taxon>Araneae</taxon>
        <taxon>Araneomorphae</taxon>
        <taxon>Entelegynae</taxon>
        <taxon>Araneoidea</taxon>
        <taxon>Araneidae</taxon>
        <taxon>Caerostris</taxon>
    </lineage>
</organism>
<name>A0AAV4VSP2_CAEEX</name>
<dbReference type="Proteomes" id="UP001054945">
    <property type="component" value="Unassembled WGS sequence"/>
</dbReference>
<gene>
    <name evidence="1" type="ORF">CEXT_119581</name>
</gene>
<evidence type="ECO:0000313" key="2">
    <source>
        <dbReference type="Proteomes" id="UP001054945"/>
    </source>
</evidence>